<dbReference type="Gene3D" id="3.20.20.70">
    <property type="entry name" value="Aldolase class I"/>
    <property type="match status" value="1"/>
</dbReference>
<dbReference type="InterPro" id="IPR037396">
    <property type="entry name" value="FMN_HAD"/>
</dbReference>
<feature type="binding site" evidence="7">
    <location>
        <position position="336"/>
    </location>
    <ligand>
        <name>FMN</name>
        <dbReference type="ChEBI" id="CHEBI:58210"/>
    </ligand>
</feature>
<comment type="similarity">
    <text evidence="5">Belongs to the FMN-dependent alpha-hydroxy acid dehydrogenase family.</text>
</comment>
<dbReference type="PANTHER" id="PTHR10578">
    <property type="entry name" value="S -2-HYDROXY-ACID OXIDASE-RELATED"/>
    <property type="match status" value="1"/>
</dbReference>
<keyword evidence="2 7" id="KW-0285">Flavoprotein</keyword>
<evidence type="ECO:0000313" key="10">
    <source>
        <dbReference type="Proteomes" id="UP000800041"/>
    </source>
</evidence>
<feature type="binding site" evidence="7">
    <location>
        <position position="226"/>
    </location>
    <ligand>
        <name>FMN</name>
        <dbReference type="ChEBI" id="CHEBI:58210"/>
    </ligand>
</feature>
<evidence type="ECO:0000259" key="8">
    <source>
        <dbReference type="PROSITE" id="PS51349"/>
    </source>
</evidence>
<feature type="binding site" evidence="7">
    <location>
        <position position="94"/>
    </location>
    <ligand>
        <name>glyoxylate</name>
        <dbReference type="ChEBI" id="CHEBI:36655"/>
    </ligand>
</feature>
<feature type="binding site" evidence="7">
    <location>
        <position position="198"/>
    </location>
    <ligand>
        <name>FMN</name>
        <dbReference type="ChEBI" id="CHEBI:58210"/>
    </ligand>
</feature>
<dbReference type="AlphaFoldDB" id="A0A6G1HF10"/>
<feature type="binding site" evidence="7">
    <location>
        <position position="200"/>
    </location>
    <ligand>
        <name>glyoxylate</name>
        <dbReference type="ChEBI" id="CHEBI:36655"/>
    </ligand>
</feature>
<reference evidence="9" key="1">
    <citation type="journal article" date="2020" name="Stud. Mycol.">
        <title>101 Dothideomycetes genomes: a test case for predicting lifestyles and emergence of pathogens.</title>
        <authorList>
            <person name="Haridas S."/>
            <person name="Albert R."/>
            <person name="Binder M."/>
            <person name="Bloem J."/>
            <person name="Labutti K."/>
            <person name="Salamov A."/>
            <person name="Andreopoulos B."/>
            <person name="Baker S."/>
            <person name="Barry K."/>
            <person name="Bills G."/>
            <person name="Bluhm B."/>
            <person name="Cannon C."/>
            <person name="Castanera R."/>
            <person name="Culley D."/>
            <person name="Daum C."/>
            <person name="Ezra D."/>
            <person name="Gonzalez J."/>
            <person name="Henrissat B."/>
            <person name="Kuo A."/>
            <person name="Liang C."/>
            <person name="Lipzen A."/>
            <person name="Lutzoni F."/>
            <person name="Magnuson J."/>
            <person name="Mondo S."/>
            <person name="Nolan M."/>
            <person name="Ohm R."/>
            <person name="Pangilinan J."/>
            <person name="Park H.-J."/>
            <person name="Ramirez L."/>
            <person name="Alfaro M."/>
            <person name="Sun H."/>
            <person name="Tritt A."/>
            <person name="Yoshinaga Y."/>
            <person name="Zwiers L.-H."/>
            <person name="Turgeon B."/>
            <person name="Goodwin S."/>
            <person name="Spatafora J."/>
            <person name="Crous P."/>
            <person name="Grigoriev I."/>
        </authorList>
    </citation>
    <scope>NUCLEOTIDE SEQUENCE</scope>
    <source>
        <strain evidence="9">CBS 113979</strain>
    </source>
</reference>
<feature type="domain" description="FMN hydroxy acid dehydrogenase" evidence="8">
    <location>
        <begin position="68"/>
        <end position="443"/>
    </location>
</feature>
<evidence type="ECO:0000256" key="5">
    <source>
        <dbReference type="ARBA" id="ARBA00024042"/>
    </source>
</evidence>
<dbReference type="InterPro" id="IPR000262">
    <property type="entry name" value="FMN-dep_DH"/>
</dbReference>
<feature type="binding site" evidence="7">
    <location>
        <position position="314"/>
    </location>
    <ligand>
        <name>FMN</name>
        <dbReference type="ChEBI" id="CHEBI:58210"/>
    </ligand>
</feature>
<protein>
    <submittedName>
        <fullName evidence="9">FMN-dependent dehydrogenase</fullName>
    </submittedName>
</protein>
<feature type="binding site" evidence="7">
    <location>
        <begin position="147"/>
        <end position="149"/>
    </location>
    <ligand>
        <name>FMN</name>
        <dbReference type="ChEBI" id="CHEBI:58210"/>
    </ligand>
</feature>
<dbReference type="EMBL" id="ML977139">
    <property type="protein sequence ID" value="KAF1991609.1"/>
    <property type="molecule type" value="Genomic_DNA"/>
</dbReference>
<dbReference type="OrthoDB" id="25826at2759"/>
<keyword evidence="3 7" id="KW-0288">FMN</keyword>
<proteinExistence type="inferred from homology"/>
<dbReference type="Proteomes" id="UP000800041">
    <property type="component" value="Unassembled WGS sequence"/>
</dbReference>
<evidence type="ECO:0000256" key="4">
    <source>
        <dbReference type="ARBA" id="ARBA00023002"/>
    </source>
</evidence>
<gene>
    <name evidence="9" type="ORF">K402DRAFT_346429</name>
</gene>
<dbReference type="PIRSF" id="PIRSF000138">
    <property type="entry name" value="Al-hdrx_acd_dh"/>
    <property type="match status" value="1"/>
</dbReference>
<dbReference type="InterPro" id="IPR037350">
    <property type="entry name" value="LMO_FMN"/>
</dbReference>
<dbReference type="PROSITE" id="PS51349">
    <property type="entry name" value="FMN_HYDROXY_ACID_DH_2"/>
    <property type="match status" value="1"/>
</dbReference>
<feature type="binding site" evidence="7">
    <location>
        <begin position="392"/>
        <end position="393"/>
    </location>
    <ligand>
        <name>FMN</name>
        <dbReference type="ChEBI" id="CHEBI:58210"/>
    </ligand>
</feature>
<dbReference type="FunFam" id="3.20.20.70:FF:000132">
    <property type="entry name" value="FMN dependent dehydrogenase"/>
    <property type="match status" value="1"/>
</dbReference>
<evidence type="ECO:0000256" key="2">
    <source>
        <dbReference type="ARBA" id="ARBA00022630"/>
    </source>
</evidence>
<keyword evidence="10" id="KW-1185">Reference proteome</keyword>
<dbReference type="SUPFAM" id="SSF51395">
    <property type="entry name" value="FMN-linked oxidoreductases"/>
    <property type="match status" value="1"/>
</dbReference>
<feature type="active site" description="Proton acceptor" evidence="6">
    <location>
        <position position="338"/>
    </location>
</feature>
<dbReference type="Pfam" id="PF01070">
    <property type="entry name" value="FMN_dh"/>
    <property type="match status" value="1"/>
</dbReference>
<feature type="binding site" evidence="7">
    <location>
        <begin position="369"/>
        <end position="373"/>
    </location>
    <ligand>
        <name>FMN</name>
        <dbReference type="ChEBI" id="CHEBI:58210"/>
    </ligand>
</feature>
<accession>A0A6G1HF10</accession>
<dbReference type="CDD" id="cd03332">
    <property type="entry name" value="LMO_FMN"/>
    <property type="match status" value="1"/>
</dbReference>
<sequence length="451" mass="49090">MAALPLAPAFSLPTPPAKPAPTVVAKYVFEEPASETNVTKTAGNGVWGDRKYASWQGEIYIKGMLHNITPRVTTDPNKLEKEARKHLGDRSFAYVAGGAGERATMDANRLAFRMWKIIPRMMRENRERDLRTTLFGVTHPSPLIMAPIGVQKIFNPASEPGAAKAAEEVGVPYVMSTASTSTIEEVGKANGGGQRWFQLYWPFDDEITISLLNRAKASGFTVLVVTLDTASLAWRPWDLDNAYLPFVNGEGQEVGHSDPVFRRKFSERNGGKQVEDDIHRAAGEWSADVFSGKAHSWEHLEVLKKNWEGPIVLKGIQHPEDAKLAVQHGMDGIIVSNHGGRQVDGAIGSLDMLPEIVEAVEDKIPVLFDSGIRTGADIIKALCLGAKAVLIGRPWVYGLSIAGKEGVKDVLKGLMADLDQTIGLAGMNGIRDCTKGMVRRVQYPGDGKSSN</sequence>
<dbReference type="PANTHER" id="PTHR10578:SF86">
    <property type="entry name" value="DEPENDENT DEHYDROGENASE, PUTATIVE (AFU_ORTHOLOGUE AFUA_6G02720)-RELATED"/>
    <property type="match status" value="1"/>
</dbReference>
<dbReference type="InterPro" id="IPR008259">
    <property type="entry name" value="FMN_hydac_DH_AS"/>
</dbReference>
<name>A0A6G1HF10_9PEZI</name>
<dbReference type="GO" id="GO:0016491">
    <property type="term" value="F:oxidoreductase activity"/>
    <property type="evidence" value="ECO:0007669"/>
    <property type="project" value="UniProtKB-KW"/>
</dbReference>
<evidence type="ECO:0000256" key="1">
    <source>
        <dbReference type="ARBA" id="ARBA00001917"/>
    </source>
</evidence>
<dbReference type="GO" id="GO:0010181">
    <property type="term" value="F:FMN binding"/>
    <property type="evidence" value="ECO:0007669"/>
    <property type="project" value="InterPro"/>
</dbReference>
<evidence type="ECO:0000256" key="6">
    <source>
        <dbReference type="PIRSR" id="PIRSR000138-1"/>
    </source>
</evidence>
<comment type="cofactor">
    <cofactor evidence="1">
        <name>FMN</name>
        <dbReference type="ChEBI" id="CHEBI:58210"/>
    </cofactor>
</comment>
<feature type="binding site" evidence="7">
    <location>
        <position position="235"/>
    </location>
    <ligand>
        <name>glyoxylate</name>
        <dbReference type="ChEBI" id="CHEBI:36655"/>
    </ligand>
</feature>
<evidence type="ECO:0000256" key="7">
    <source>
        <dbReference type="PIRSR" id="PIRSR000138-2"/>
    </source>
</evidence>
<feature type="binding site" evidence="7">
    <location>
        <position position="176"/>
    </location>
    <ligand>
        <name>FMN</name>
        <dbReference type="ChEBI" id="CHEBI:58210"/>
    </ligand>
</feature>
<dbReference type="InterPro" id="IPR012133">
    <property type="entry name" value="Alpha-hydoxy_acid_DH_FMN"/>
</dbReference>
<keyword evidence="4" id="KW-0560">Oxidoreductase</keyword>
<feature type="binding site" evidence="7">
    <location>
        <position position="341"/>
    </location>
    <ligand>
        <name>glyoxylate</name>
        <dbReference type="ChEBI" id="CHEBI:36655"/>
    </ligand>
</feature>
<evidence type="ECO:0000313" key="9">
    <source>
        <dbReference type="EMBL" id="KAF1991609.1"/>
    </source>
</evidence>
<feature type="binding site" evidence="7">
    <location>
        <position position="338"/>
    </location>
    <ligand>
        <name>glyoxylate</name>
        <dbReference type="ChEBI" id="CHEBI:36655"/>
    </ligand>
</feature>
<organism evidence="9 10">
    <name type="scientific">Aulographum hederae CBS 113979</name>
    <dbReference type="NCBI Taxonomy" id="1176131"/>
    <lineage>
        <taxon>Eukaryota</taxon>
        <taxon>Fungi</taxon>
        <taxon>Dikarya</taxon>
        <taxon>Ascomycota</taxon>
        <taxon>Pezizomycotina</taxon>
        <taxon>Dothideomycetes</taxon>
        <taxon>Pleosporomycetidae</taxon>
        <taxon>Aulographales</taxon>
        <taxon>Aulographaceae</taxon>
    </lineage>
</organism>
<dbReference type="InterPro" id="IPR013785">
    <property type="entry name" value="Aldolase_TIM"/>
</dbReference>
<dbReference type="PROSITE" id="PS00557">
    <property type="entry name" value="FMN_HYDROXY_ACID_DH_1"/>
    <property type="match status" value="1"/>
</dbReference>
<evidence type="ECO:0000256" key="3">
    <source>
        <dbReference type="ARBA" id="ARBA00022643"/>
    </source>
</evidence>